<dbReference type="Pfam" id="PF25561">
    <property type="entry name" value="QRICH1"/>
    <property type="match status" value="1"/>
</dbReference>
<feature type="domain" description="TRASH" evidence="9">
    <location>
        <begin position="153"/>
        <end position="193"/>
    </location>
</feature>
<evidence type="ECO:0000313" key="11">
    <source>
        <dbReference type="Proteomes" id="UP000314980"/>
    </source>
</evidence>
<accession>A0A4W6DBP6</accession>
<feature type="domain" description="TRASH" evidence="9">
    <location>
        <begin position="401"/>
        <end position="437"/>
    </location>
</feature>
<reference evidence="11" key="1">
    <citation type="submission" date="2015-09" db="EMBL/GenBank/DDBJ databases">
        <authorList>
            <person name="Sai Rama Sridatta P."/>
        </authorList>
    </citation>
    <scope>NUCLEOTIDE SEQUENCE [LARGE SCALE GENOMIC DNA]</scope>
</reference>
<dbReference type="PANTHER" id="PTHR45736">
    <property type="entry name" value="ZINC FINGER MYM-TYPE PROTEIN"/>
    <property type="match status" value="1"/>
</dbReference>
<sequence length="1040" mass="118272">MEDGSKTICREECLVKFKEVIRIYHIDITYPSLSLSSIKIKEEPIDEEYNQNLPPSVSTENIKDEPNVAKRHVSQFCFRQEDLKIGSVFSLTGDSTSAAPTLAHMDLPASCSNCKTVLMDGETVYQRKGHADIFCATSCLLKFYQIKPVKKTCQFCLQVLTQSQDVLQAPVDTEGTMKDFCSQTCLSSFNYKKIKSTKIPVVPLASHSQCSMCNRYCISKHEIIQQGVVHKVCSDPCFLRFCNMNKLPICENCHSRCSTQLMLKMEDGNKKLCSAECLAQFKKTPQPCAMCRTSNLMSDMVENKNSEDMVELFCTSSCVMASKIQAVSASGIPLNCDNCAKTTVPACHLAMSDASIRNFCTLTCAMAFKVTTYRLYREFHSLFSPDQTQSDFLKPPEKLPCAQCRRIIKTTPKVIQKKSKMNFVCSLACSQEFKRVNNIMGKCEYCKNERIIRDAKRVDNKDCYFCSDGCKMLFRHDLEREWGKHCRSCVYCQSISRTVVTAKYEGKDEEFCSEDCSSKYNMLFCRVANCDTCGRNGKLRQSLPMLGEVKHFCDLKCLLHFCNKKVQMVNTVSSPPRASSTAASGKTESSPVIANVISLASALAQQHILTPRYVSVPQASIQTDHKELKNKSMLCTPLVHNKGVSCTTQTVDTGAQTDTFVPKVITLPIPVPVYVPLPMNMYSQYTPQPVNLPLPLPVPMFLPVRLDSPEPTVKDVEERIQPEPTEENLISKSELETRQDDRNEREDGQKSREVTQDEERQETQALKARAVRLKEDILRCSAAELSDSLCRFINEVKQPDGESYSPDSLFYLCLSIQQFLFENGRMENIFSDLIYNKFSTEFTNILRGFKPSITASGYVQSRVEEEFLWDCKQLGAYSPIVLLNTLLFFCCKYFGFTSVEQHRQLSFAHVRRCTKTNPNNTMTTFLRFYPPISIDEAEPAKKRKKNESEEDFLEMMENTENPLRCPVRLYEFYLSKCSESVRQRRDLFYLRPEHRCVPSSPLWFSSTLLDDSTLEAMLVRTLTVRELQGKDRGLDTELSL</sequence>
<keyword evidence="2" id="KW-0597">Phosphoprotein</keyword>
<feature type="region of interest" description="Disordered" evidence="8">
    <location>
        <begin position="712"/>
        <end position="761"/>
    </location>
</feature>
<feature type="domain" description="TRASH" evidence="9">
    <location>
        <begin position="486"/>
        <end position="524"/>
    </location>
</feature>
<dbReference type="InterPro" id="IPR051284">
    <property type="entry name" value="ZnF_MYMT-QRICH1"/>
</dbReference>
<evidence type="ECO:0000256" key="7">
    <source>
        <dbReference type="ARBA" id="ARBA00022843"/>
    </source>
</evidence>
<feature type="domain" description="TRASH" evidence="9">
    <location>
        <begin position="111"/>
        <end position="147"/>
    </location>
</feature>
<evidence type="ECO:0000259" key="9">
    <source>
        <dbReference type="SMART" id="SM00746"/>
    </source>
</evidence>
<keyword evidence="11" id="KW-1185">Reference proteome</keyword>
<dbReference type="Ensembl" id="ENSLCAT00010022743.1">
    <property type="protein sequence ID" value="ENSLCAP00010022266.1"/>
    <property type="gene ID" value="ENSLCAG00010010450.1"/>
</dbReference>
<keyword evidence="3" id="KW-0479">Metal-binding</keyword>
<dbReference type="SUPFAM" id="SSF57716">
    <property type="entry name" value="Glucocorticoid receptor-like (DNA-binding domain)"/>
    <property type="match status" value="1"/>
</dbReference>
<dbReference type="Proteomes" id="UP000314980">
    <property type="component" value="Unassembled WGS sequence"/>
</dbReference>
<evidence type="ECO:0000256" key="3">
    <source>
        <dbReference type="ARBA" id="ARBA00022723"/>
    </source>
</evidence>
<dbReference type="Pfam" id="PF06467">
    <property type="entry name" value="zf-FCS"/>
    <property type="match status" value="1"/>
</dbReference>
<reference evidence="10" key="3">
    <citation type="submission" date="2025-09" db="UniProtKB">
        <authorList>
            <consortium name="Ensembl"/>
        </authorList>
    </citation>
    <scope>IDENTIFICATION</scope>
</reference>
<keyword evidence="7" id="KW-0832">Ubl conjugation</keyword>
<dbReference type="GO" id="GO:0008270">
    <property type="term" value="F:zinc ion binding"/>
    <property type="evidence" value="ECO:0007669"/>
    <property type="project" value="UniProtKB-KW"/>
</dbReference>
<feature type="compositionally biased region" description="Basic and acidic residues" evidence="8">
    <location>
        <begin position="733"/>
        <end position="761"/>
    </location>
</feature>
<dbReference type="PANTHER" id="PTHR45736:SF5">
    <property type="entry name" value="ZINC FINGER MYM-TYPE PROTEIN 4"/>
    <property type="match status" value="1"/>
</dbReference>
<dbReference type="Pfam" id="PF24900">
    <property type="entry name" value="TRASH_ZMYM4"/>
    <property type="match status" value="1"/>
</dbReference>
<keyword evidence="1" id="KW-1017">Isopeptide bond</keyword>
<evidence type="ECO:0000256" key="2">
    <source>
        <dbReference type="ARBA" id="ARBA00022553"/>
    </source>
</evidence>
<feature type="domain" description="TRASH" evidence="9">
    <location>
        <begin position="250"/>
        <end position="285"/>
    </location>
</feature>
<organism evidence="10 11">
    <name type="scientific">Lates calcarifer</name>
    <name type="common">Barramundi</name>
    <name type="synonym">Holocentrus calcarifer</name>
    <dbReference type="NCBI Taxonomy" id="8187"/>
    <lineage>
        <taxon>Eukaryota</taxon>
        <taxon>Metazoa</taxon>
        <taxon>Chordata</taxon>
        <taxon>Craniata</taxon>
        <taxon>Vertebrata</taxon>
        <taxon>Euteleostomi</taxon>
        <taxon>Actinopterygii</taxon>
        <taxon>Neopterygii</taxon>
        <taxon>Teleostei</taxon>
        <taxon>Neoteleostei</taxon>
        <taxon>Acanthomorphata</taxon>
        <taxon>Carangaria</taxon>
        <taxon>Carangaria incertae sedis</taxon>
        <taxon>Centropomidae</taxon>
        <taxon>Lates</taxon>
    </lineage>
</organism>
<name>A0A4W6DBP6_LATCA</name>
<evidence type="ECO:0000256" key="8">
    <source>
        <dbReference type="SAM" id="MobiDB-lite"/>
    </source>
</evidence>
<evidence type="ECO:0000313" key="10">
    <source>
        <dbReference type="Ensembl" id="ENSLCAP00010022266.1"/>
    </source>
</evidence>
<dbReference type="Pfam" id="PF22926">
    <property type="entry name" value="C1-like_CT"/>
    <property type="match status" value="1"/>
</dbReference>
<dbReference type="InterPro" id="IPR057926">
    <property type="entry name" value="QRICH1_dom"/>
</dbReference>
<dbReference type="AlphaFoldDB" id="A0A4W6DBP6"/>
<dbReference type="GeneTree" id="ENSGT00940000166582"/>
<keyword evidence="5" id="KW-0863">Zinc-finger</keyword>
<evidence type="ECO:0000256" key="1">
    <source>
        <dbReference type="ARBA" id="ARBA00022499"/>
    </source>
</evidence>
<evidence type="ECO:0000256" key="5">
    <source>
        <dbReference type="ARBA" id="ARBA00022771"/>
    </source>
</evidence>
<evidence type="ECO:0000256" key="4">
    <source>
        <dbReference type="ARBA" id="ARBA00022737"/>
    </source>
</evidence>
<dbReference type="SMART" id="SM00746">
    <property type="entry name" value="TRASH"/>
    <property type="match status" value="9"/>
</dbReference>
<reference evidence="10" key="2">
    <citation type="submission" date="2025-08" db="UniProtKB">
        <authorList>
            <consortium name="Ensembl"/>
        </authorList>
    </citation>
    <scope>IDENTIFICATION</scope>
</reference>
<feature type="compositionally biased region" description="Basic and acidic residues" evidence="8">
    <location>
        <begin position="712"/>
        <end position="721"/>
    </location>
</feature>
<dbReference type="Pfam" id="PF12012">
    <property type="entry name" value="DUF3504"/>
    <property type="match status" value="1"/>
</dbReference>
<feature type="domain" description="TRASH" evidence="9">
    <location>
        <begin position="210"/>
        <end position="245"/>
    </location>
</feature>
<dbReference type="InterPro" id="IPR010507">
    <property type="entry name" value="Znf_MYM"/>
</dbReference>
<proteinExistence type="predicted"/>
<keyword evidence="4" id="KW-0677">Repeat</keyword>
<dbReference type="InterPro" id="IPR054483">
    <property type="entry name" value="DC1-like_CT"/>
</dbReference>
<protein>
    <recommendedName>
        <fullName evidence="9">TRASH domain-containing protein</fullName>
    </recommendedName>
</protein>
<keyword evidence="6" id="KW-0862">Zinc</keyword>
<feature type="domain" description="TRASH" evidence="9">
    <location>
        <begin position="336"/>
        <end position="372"/>
    </location>
</feature>
<evidence type="ECO:0000256" key="6">
    <source>
        <dbReference type="ARBA" id="ARBA00022833"/>
    </source>
</evidence>
<feature type="domain" description="TRASH" evidence="9">
    <location>
        <begin position="530"/>
        <end position="565"/>
    </location>
</feature>
<dbReference type="InterPro" id="IPR011017">
    <property type="entry name" value="TRASH_dom"/>
</dbReference>
<feature type="domain" description="TRASH" evidence="9">
    <location>
        <begin position="443"/>
        <end position="478"/>
    </location>
</feature>
<dbReference type="InterPro" id="IPR021893">
    <property type="entry name" value="ZMYM2-like_C"/>
</dbReference>